<accession>A0A0G2G6P0</accession>
<evidence type="ECO:0000256" key="3">
    <source>
        <dbReference type="ARBA" id="ARBA00023274"/>
    </source>
</evidence>
<feature type="domain" description="Large ribosomal subunit protein uL15/eL18" evidence="5">
    <location>
        <begin position="25"/>
        <end position="100"/>
    </location>
</feature>
<dbReference type="PANTHER" id="PTHR12934">
    <property type="entry name" value="50S RIBOSOMAL PROTEIN L15"/>
    <property type="match status" value="1"/>
</dbReference>
<dbReference type="GO" id="GO:0003735">
    <property type="term" value="F:structural constituent of ribosome"/>
    <property type="evidence" value="ECO:0007669"/>
    <property type="project" value="InterPro"/>
</dbReference>
<feature type="region of interest" description="Disordered" evidence="4">
    <location>
        <begin position="189"/>
        <end position="219"/>
    </location>
</feature>
<gene>
    <name evidence="6" type="ORF">UCRPC4_g04548</name>
</gene>
<dbReference type="GO" id="GO:0005762">
    <property type="term" value="C:mitochondrial large ribosomal subunit"/>
    <property type="evidence" value="ECO:0007669"/>
    <property type="project" value="TreeGrafter"/>
</dbReference>
<dbReference type="Pfam" id="PF00828">
    <property type="entry name" value="Ribosomal_L27A"/>
    <property type="match status" value="1"/>
</dbReference>
<comment type="caution">
    <text evidence="6">The sequence shown here is derived from an EMBL/GenBank/DDBJ whole genome shotgun (WGS) entry which is preliminary data.</text>
</comment>
<evidence type="ECO:0000313" key="7">
    <source>
        <dbReference type="Proteomes" id="UP000053317"/>
    </source>
</evidence>
<proteinExistence type="inferred from homology"/>
<keyword evidence="7" id="KW-1185">Reference proteome</keyword>
<dbReference type="AlphaFoldDB" id="A0A0G2G6P0"/>
<dbReference type="Proteomes" id="UP000053317">
    <property type="component" value="Unassembled WGS sequence"/>
</dbReference>
<reference evidence="6 7" key="2">
    <citation type="submission" date="2015-05" db="EMBL/GenBank/DDBJ databases">
        <authorList>
            <person name="Morales-Cruz A."/>
            <person name="Amrine K.C."/>
            <person name="Cantu D."/>
        </authorList>
    </citation>
    <scope>NUCLEOTIDE SEQUENCE [LARGE SCALE GENOMIC DNA]</scope>
    <source>
        <strain evidence="6">UCRPC4</strain>
    </source>
</reference>
<dbReference type="GO" id="GO:0006412">
    <property type="term" value="P:translation"/>
    <property type="evidence" value="ECO:0007669"/>
    <property type="project" value="InterPro"/>
</dbReference>
<dbReference type="InterPro" id="IPR021131">
    <property type="entry name" value="Ribosomal_uL15/eL18"/>
</dbReference>
<dbReference type="SUPFAM" id="SSF52080">
    <property type="entry name" value="Ribosomal proteins L15p and L18e"/>
    <property type="match status" value="1"/>
</dbReference>
<dbReference type="EMBL" id="LCWF01000108">
    <property type="protein sequence ID" value="KKY19388.1"/>
    <property type="molecule type" value="Genomic_DNA"/>
</dbReference>
<organism evidence="6 7">
    <name type="scientific">Phaeomoniella chlamydospora</name>
    <name type="common">Phaeoacremonium chlamydosporum</name>
    <dbReference type="NCBI Taxonomy" id="158046"/>
    <lineage>
        <taxon>Eukaryota</taxon>
        <taxon>Fungi</taxon>
        <taxon>Dikarya</taxon>
        <taxon>Ascomycota</taxon>
        <taxon>Pezizomycotina</taxon>
        <taxon>Eurotiomycetes</taxon>
        <taxon>Chaetothyriomycetidae</taxon>
        <taxon>Phaeomoniellales</taxon>
        <taxon>Phaeomoniellaceae</taxon>
        <taxon>Phaeomoniella</taxon>
    </lineage>
</organism>
<reference evidence="6 7" key="1">
    <citation type="submission" date="2015-05" db="EMBL/GenBank/DDBJ databases">
        <title>Distinctive expansion of gene families associated with plant cell wall degradation and secondary metabolism in the genomes of grapevine trunk pathogens.</title>
        <authorList>
            <person name="Lawrence D.P."/>
            <person name="Travadon R."/>
            <person name="Rolshausen P.E."/>
            <person name="Baumgartner K."/>
        </authorList>
    </citation>
    <scope>NUCLEOTIDE SEQUENCE [LARGE SCALE GENOMIC DNA]</scope>
    <source>
        <strain evidence="6">UCRPC4</strain>
    </source>
</reference>
<evidence type="ECO:0000259" key="5">
    <source>
        <dbReference type="Pfam" id="PF00828"/>
    </source>
</evidence>
<sequence>MEGCRQASTVDKHQTTSHAEELSKVNLDRIQDWINQGRLDPSKPITLYELVKSNAIHGIKDGVKLLARGATVLSTPINIVVSRASQFAISAVEKLGGTVVTRYYTKHSIRRILQRKTDPFVSLRWDSENLPIPQQPLAPGMGSDPTRKIKGNGFQYRLPDPTSRKDLEYYRDPAKRGYLSHTIKEGDSPSLFFRNPNAKVGTEKKQKKGGKKITDERLW</sequence>
<dbReference type="Gene3D" id="3.100.10.10">
    <property type="match status" value="1"/>
</dbReference>
<dbReference type="InterPro" id="IPR036227">
    <property type="entry name" value="Ribosomal_uL15/eL18_sf"/>
</dbReference>
<dbReference type="OrthoDB" id="361383at2759"/>
<keyword evidence="2" id="KW-0689">Ribosomal protein</keyword>
<dbReference type="FunFam" id="3.100.10.10:FF:000011">
    <property type="entry name" value="50S ribosomal subunit protein L15"/>
    <property type="match status" value="1"/>
</dbReference>
<evidence type="ECO:0000256" key="2">
    <source>
        <dbReference type="ARBA" id="ARBA00022980"/>
    </source>
</evidence>
<name>A0A0G2G6P0_PHACM</name>
<evidence type="ECO:0000313" key="6">
    <source>
        <dbReference type="EMBL" id="KKY19388.1"/>
    </source>
</evidence>
<evidence type="ECO:0000256" key="1">
    <source>
        <dbReference type="ARBA" id="ARBA00007320"/>
    </source>
</evidence>
<protein>
    <submittedName>
        <fullName evidence="6">Putative 50s ribosomal subunit protein l15</fullName>
    </submittedName>
</protein>
<dbReference type="InterPro" id="IPR005749">
    <property type="entry name" value="Ribosomal_uL15_bac-type"/>
</dbReference>
<comment type="similarity">
    <text evidence="1">Belongs to the universal ribosomal protein uL15 family.</text>
</comment>
<dbReference type="PANTHER" id="PTHR12934:SF11">
    <property type="entry name" value="LARGE RIBOSOMAL SUBUNIT PROTEIN UL15M"/>
    <property type="match status" value="1"/>
</dbReference>
<evidence type="ECO:0000256" key="4">
    <source>
        <dbReference type="SAM" id="MobiDB-lite"/>
    </source>
</evidence>
<keyword evidence="3" id="KW-0687">Ribonucleoprotein</keyword>